<dbReference type="PROSITE" id="PS50075">
    <property type="entry name" value="CARRIER"/>
    <property type="match status" value="1"/>
</dbReference>
<proteinExistence type="predicted"/>
<feature type="domain" description="Carrier" evidence="1">
    <location>
        <begin position="1"/>
        <end position="78"/>
    </location>
</feature>
<sequence length="80" mass="8845">MSHQQLLAEILRTVLQIDKQFDHDTPLLGAIAEFDSMAVIAVITELEQQLGIQIDDDEISAEVFATFGQLSQFVAEKQAA</sequence>
<dbReference type="AlphaFoldDB" id="A0A7Y5AQ99"/>
<name>A0A7Y5AQ99_9GAMM</name>
<evidence type="ECO:0000313" key="2">
    <source>
        <dbReference type="EMBL" id="NRQ42035.1"/>
    </source>
</evidence>
<dbReference type="InterPro" id="IPR009081">
    <property type="entry name" value="PP-bd_ACP"/>
</dbReference>
<accession>A0A7Y5AQ99</accession>
<dbReference type="Pfam" id="PF00550">
    <property type="entry name" value="PP-binding"/>
    <property type="match status" value="1"/>
</dbReference>
<organism evidence="2 3">
    <name type="scientific">Rheinheimera lutimaris</name>
    <dbReference type="NCBI Taxonomy" id="2740584"/>
    <lineage>
        <taxon>Bacteria</taxon>
        <taxon>Pseudomonadati</taxon>
        <taxon>Pseudomonadota</taxon>
        <taxon>Gammaproteobacteria</taxon>
        <taxon>Chromatiales</taxon>
        <taxon>Chromatiaceae</taxon>
        <taxon>Rheinheimera</taxon>
    </lineage>
</organism>
<dbReference type="EMBL" id="JABSOD010000004">
    <property type="protein sequence ID" value="NRQ42035.1"/>
    <property type="molecule type" value="Genomic_DNA"/>
</dbReference>
<evidence type="ECO:0000313" key="3">
    <source>
        <dbReference type="Proteomes" id="UP000523161"/>
    </source>
</evidence>
<dbReference type="InterPro" id="IPR036736">
    <property type="entry name" value="ACP-like_sf"/>
</dbReference>
<gene>
    <name evidence="2" type="ORF">HRH59_05555</name>
</gene>
<protein>
    <submittedName>
        <fullName evidence="2">Acyl carrier protein</fullName>
    </submittedName>
</protein>
<reference evidence="2 3" key="1">
    <citation type="submission" date="2020-06" db="EMBL/GenBank/DDBJ databases">
        <title>Rheinheimera sp. nov., a marine bacterium isolated from coastal.</title>
        <authorList>
            <person name="Yu Q."/>
            <person name="Qi Y."/>
            <person name="Pu J."/>
        </authorList>
    </citation>
    <scope>NUCLEOTIDE SEQUENCE [LARGE SCALE GENOMIC DNA]</scope>
    <source>
        <strain evidence="2 3">YQF-2</strain>
    </source>
</reference>
<dbReference type="Proteomes" id="UP000523161">
    <property type="component" value="Unassembled WGS sequence"/>
</dbReference>
<comment type="caution">
    <text evidence="2">The sequence shown here is derived from an EMBL/GenBank/DDBJ whole genome shotgun (WGS) entry which is preliminary data.</text>
</comment>
<evidence type="ECO:0000259" key="1">
    <source>
        <dbReference type="PROSITE" id="PS50075"/>
    </source>
</evidence>
<dbReference type="RefSeq" id="WP_173500280.1">
    <property type="nucleotide sequence ID" value="NZ_JABSOD010000004.1"/>
</dbReference>
<dbReference type="Gene3D" id="1.10.1200.10">
    <property type="entry name" value="ACP-like"/>
    <property type="match status" value="1"/>
</dbReference>
<keyword evidence="3" id="KW-1185">Reference proteome</keyword>
<dbReference type="SUPFAM" id="SSF47336">
    <property type="entry name" value="ACP-like"/>
    <property type="match status" value="1"/>
</dbReference>